<dbReference type="Pfam" id="PF12728">
    <property type="entry name" value="HTH_17"/>
    <property type="match status" value="1"/>
</dbReference>
<protein>
    <recommendedName>
        <fullName evidence="1">Helix-turn-helix domain-containing protein</fullName>
    </recommendedName>
</protein>
<gene>
    <name evidence="2" type="ORF">A5726_22900</name>
</gene>
<proteinExistence type="predicted"/>
<name>A0A1A2V0Y8_9MYCO</name>
<evidence type="ECO:0000313" key="2">
    <source>
        <dbReference type="EMBL" id="OBF15031.1"/>
    </source>
</evidence>
<comment type="caution">
    <text evidence="2">The sequence shown here is derived from an EMBL/GenBank/DDBJ whole genome shotgun (WGS) entry which is preliminary data.</text>
</comment>
<accession>A0A1A2V0Y8</accession>
<dbReference type="Proteomes" id="UP000093779">
    <property type="component" value="Unassembled WGS sequence"/>
</dbReference>
<organism evidence="2 3">
    <name type="scientific">Mycolicibacterium conceptionense</name>
    <dbReference type="NCBI Taxonomy" id="451644"/>
    <lineage>
        <taxon>Bacteria</taxon>
        <taxon>Bacillati</taxon>
        <taxon>Actinomycetota</taxon>
        <taxon>Actinomycetes</taxon>
        <taxon>Mycobacteriales</taxon>
        <taxon>Mycobacteriaceae</taxon>
        <taxon>Mycolicibacterium</taxon>
    </lineage>
</organism>
<sequence>MSDVMDIEEASALTGTPVATLRWYRATGKGGPRSGKLGRRVVYRRSDVEAWIESAFEAETEPVEESEPVEDAK</sequence>
<reference evidence="2 3" key="1">
    <citation type="submission" date="2016-06" db="EMBL/GenBank/DDBJ databases">
        <authorList>
            <person name="Kjaerup R.B."/>
            <person name="Dalgaard T.S."/>
            <person name="Juul-Madsen H.R."/>
        </authorList>
    </citation>
    <scope>NUCLEOTIDE SEQUENCE [LARGE SCALE GENOMIC DNA]</scope>
    <source>
        <strain evidence="2 3">ACS1953</strain>
    </source>
</reference>
<dbReference type="RefSeq" id="WP_064898511.1">
    <property type="nucleotide sequence ID" value="NZ_LZHU01000065.1"/>
</dbReference>
<dbReference type="AlphaFoldDB" id="A0A1A2V0Y8"/>
<evidence type="ECO:0000313" key="3">
    <source>
        <dbReference type="Proteomes" id="UP000093779"/>
    </source>
</evidence>
<dbReference type="EMBL" id="LZHX01000083">
    <property type="protein sequence ID" value="OBF15031.1"/>
    <property type="molecule type" value="Genomic_DNA"/>
</dbReference>
<evidence type="ECO:0000259" key="1">
    <source>
        <dbReference type="Pfam" id="PF12728"/>
    </source>
</evidence>
<dbReference type="InterPro" id="IPR041657">
    <property type="entry name" value="HTH_17"/>
</dbReference>
<dbReference type="SUPFAM" id="SSF46955">
    <property type="entry name" value="Putative DNA-binding domain"/>
    <property type="match status" value="1"/>
</dbReference>
<feature type="domain" description="Helix-turn-helix" evidence="1">
    <location>
        <begin position="5"/>
        <end position="54"/>
    </location>
</feature>
<dbReference type="InterPro" id="IPR009061">
    <property type="entry name" value="DNA-bd_dom_put_sf"/>
</dbReference>